<dbReference type="AlphaFoldDB" id="A0A4Y2VJ46"/>
<organism evidence="1 2">
    <name type="scientific">Araneus ventricosus</name>
    <name type="common">Orbweaver spider</name>
    <name type="synonym">Epeira ventricosa</name>
    <dbReference type="NCBI Taxonomy" id="182803"/>
    <lineage>
        <taxon>Eukaryota</taxon>
        <taxon>Metazoa</taxon>
        <taxon>Ecdysozoa</taxon>
        <taxon>Arthropoda</taxon>
        <taxon>Chelicerata</taxon>
        <taxon>Arachnida</taxon>
        <taxon>Araneae</taxon>
        <taxon>Araneomorphae</taxon>
        <taxon>Entelegynae</taxon>
        <taxon>Araneoidea</taxon>
        <taxon>Araneidae</taxon>
        <taxon>Araneus</taxon>
    </lineage>
</organism>
<dbReference type="EMBL" id="BGPR01046833">
    <property type="protein sequence ID" value="GBO23797.1"/>
    <property type="molecule type" value="Genomic_DNA"/>
</dbReference>
<name>A0A4Y2VJ46_ARAVE</name>
<protein>
    <submittedName>
        <fullName evidence="1">Uncharacterized protein</fullName>
    </submittedName>
</protein>
<accession>A0A4Y2VJ46</accession>
<reference evidence="1 2" key="1">
    <citation type="journal article" date="2019" name="Sci. Rep.">
        <title>Orb-weaving spider Araneus ventricosus genome elucidates the spidroin gene catalogue.</title>
        <authorList>
            <person name="Kono N."/>
            <person name="Nakamura H."/>
            <person name="Ohtoshi R."/>
            <person name="Moran D.A.P."/>
            <person name="Shinohara A."/>
            <person name="Yoshida Y."/>
            <person name="Fujiwara M."/>
            <person name="Mori M."/>
            <person name="Tomita M."/>
            <person name="Arakawa K."/>
        </authorList>
    </citation>
    <scope>NUCLEOTIDE SEQUENCE [LARGE SCALE GENOMIC DNA]</scope>
</reference>
<evidence type="ECO:0000313" key="1">
    <source>
        <dbReference type="EMBL" id="GBO23797.1"/>
    </source>
</evidence>
<keyword evidence="2" id="KW-1185">Reference proteome</keyword>
<gene>
    <name evidence="1" type="ORF">AVEN_259960_1</name>
</gene>
<dbReference type="Proteomes" id="UP000499080">
    <property type="component" value="Unassembled WGS sequence"/>
</dbReference>
<comment type="caution">
    <text evidence="1">The sequence shown here is derived from an EMBL/GenBank/DDBJ whole genome shotgun (WGS) entry which is preliminary data.</text>
</comment>
<proteinExistence type="predicted"/>
<evidence type="ECO:0000313" key="2">
    <source>
        <dbReference type="Proteomes" id="UP000499080"/>
    </source>
</evidence>
<sequence length="129" mass="14633">MNFKTFSTLFKSLPHPALPFIQSLDPFYLQGMKKVSEVQLHPLYPSWRWWWASLLLETPSSQSTNHFAVLCSPPAIHQDSVRISVSLYVPNAVTRESKGPGLCHEKSFFGLVSSTRPNSISEWQNNGIE</sequence>